<gene>
    <name evidence="2" type="ORF">AVDCRST_MAG68-9</name>
</gene>
<keyword evidence="1" id="KW-1133">Transmembrane helix</keyword>
<protein>
    <submittedName>
        <fullName evidence="2">Putative membrane protein</fullName>
    </submittedName>
</protein>
<feature type="transmembrane region" description="Helical" evidence="1">
    <location>
        <begin position="247"/>
        <end position="276"/>
    </location>
</feature>
<dbReference type="InterPro" id="IPR021280">
    <property type="entry name" value="TMEM260-like"/>
</dbReference>
<feature type="transmembrane region" description="Helical" evidence="1">
    <location>
        <begin position="73"/>
        <end position="98"/>
    </location>
</feature>
<dbReference type="AlphaFoldDB" id="A0A6J4K725"/>
<keyword evidence="1" id="KW-0472">Membrane</keyword>
<name>A0A6J4K725_9BACT</name>
<evidence type="ECO:0000313" key="2">
    <source>
        <dbReference type="EMBL" id="CAA9296727.1"/>
    </source>
</evidence>
<dbReference type="InterPro" id="IPR052724">
    <property type="entry name" value="GT117_domain-containing"/>
</dbReference>
<dbReference type="PANTHER" id="PTHR16214:SF3">
    <property type="entry name" value="TRANSMEMBRANE PROTEIN 260"/>
    <property type="match status" value="1"/>
</dbReference>
<dbReference type="Pfam" id="PF11028">
    <property type="entry name" value="TMEM260-like"/>
    <property type="match status" value="1"/>
</dbReference>
<keyword evidence="1" id="KW-0812">Transmembrane</keyword>
<sequence>MAFLCASVSPCEPILVSVRPPPFPVPRAYVIFESFSDHPRSDGHRFMSQVAPTAQTPVSAPPAISPAAPRPPYLHALAAAAVVFALYGITLGPTTWFWDTSEYIATAHIMGIPHPPGNPLFVVLARAWEVLLTPFGLTPAVRINLFSAFMTAGTMFFWYLVVHRVLTTFTDRELFRHGGAAVSVLISATAYTVWSQATVNEKVYTVSLFTIGVMTWIAFLWRDRVESHGGRAPRPARGKEWHDDNALVLIAFILALSVGNHLMAFLAAPALAVFFAMVKPRVLANWRIYAFAVLFGFLGLSVHLFLPIRSNLQPVINEAAPSCPSLSSAIISVVGFGKIHLPGECKDLFAALAREQYQKPPVTERQAPFPAQMSNYFQYFDWQWARSIGGADGYFGEGRIFITMIFLALGGFGAMEHYRRDRKSFAYLATLFFTLSVGLVFYMNFKYGFMQVRAYNLDAGMSEVRERDYFFLVSFSLWGLWAGIGLTVLWMQLAEALGGRRNSAYLAAPILLVAAIPLVLNWPYASRRNDYTARDFAYNMLQSVEPYGVLFTNGDNDTFPLWYVQEVEGVRRDVTVIVLSYLNTDWYARQLRDITRPCQRPGQWAEDPTRIICQRAYDQANGPKLYDGRRAPTRSILPLTDQEILGVVTQQPFYTPQEMIFEARGIQATIPAQKPILPADQFLLSMIKGAWGDRPIYFAGTTNVQFELGLYPFIERQGMVFKLVAPQDLAQGTLTMPAGQNYSAVLGAYLNVERNQRLVNEVFQLHGVEQRPHWTDDATRNIPMHYAYAFSALAAGQEVAGRLDLAAQYKARAQNFQELSDR</sequence>
<feature type="transmembrane region" description="Helical" evidence="1">
    <location>
        <begin position="503"/>
        <end position="524"/>
    </location>
</feature>
<feature type="transmembrane region" description="Helical" evidence="1">
    <location>
        <begin position="143"/>
        <end position="162"/>
    </location>
</feature>
<evidence type="ECO:0000256" key="1">
    <source>
        <dbReference type="SAM" id="Phobius"/>
    </source>
</evidence>
<accession>A0A6J4K725</accession>
<feature type="transmembrane region" description="Helical" evidence="1">
    <location>
        <begin position="425"/>
        <end position="449"/>
    </location>
</feature>
<proteinExistence type="predicted"/>
<feature type="transmembrane region" description="Helical" evidence="1">
    <location>
        <begin position="174"/>
        <end position="197"/>
    </location>
</feature>
<reference evidence="2" key="1">
    <citation type="submission" date="2020-02" db="EMBL/GenBank/DDBJ databases">
        <authorList>
            <person name="Meier V. D."/>
        </authorList>
    </citation>
    <scope>NUCLEOTIDE SEQUENCE</scope>
    <source>
        <strain evidence="2">AVDCRST_MAG68</strain>
    </source>
</reference>
<feature type="transmembrane region" description="Helical" evidence="1">
    <location>
        <begin position="288"/>
        <end position="306"/>
    </location>
</feature>
<feature type="transmembrane region" description="Helical" evidence="1">
    <location>
        <begin position="469"/>
        <end position="491"/>
    </location>
</feature>
<dbReference type="PANTHER" id="PTHR16214">
    <property type="entry name" value="TRANSMEMBRANE PROTEIN 260"/>
    <property type="match status" value="1"/>
</dbReference>
<feature type="transmembrane region" description="Helical" evidence="1">
    <location>
        <begin position="203"/>
        <end position="221"/>
    </location>
</feature>
<dbReference type="EMBL" id="CADCTW010000005">
    <property type="protein sequence ID" value="CAA9296727.1"/>
    <property type="molecule type" value="Genomic_DNA"/>
</dbReference>
<organism evidence="2">
    <name type="scientific">uncultured Gemmatimonadota bacterium</name>
    <dbReference type="NCBI Taxonomy" id="203437"/>
    <lineage>
        <taxon>Bacteria</taxon>
        <taxon>Pseudomonadati</taxon>
        <taxon>Gemmatimonadota</taxon>
        <taxon>environmental samples</taxon>
    </lineage>
</organism>